<sequence length="185" mass="21373">MKFTLAPLVSLLFGASYLIANAAAYSYDDYNELDARYQIDDVLSERGFGLAARETVDVPFQPSLRAFLDEAVTAHRRSMSEYEHLEAREMISVTGRVKVSDNRKKDIEITYNVDPAQMRLVEFMWMMENGTPENFRKDQVPKDTHLVLYKPFLKDKPLVGDWKTLKDLEVKNGDTIVYRFLIPKP</sequence>
<organism evidence="2 3">
    <name type="scientific">Ephemerocybe angulata</name>
    <dbReference type="NCBI Taxonomy" id="980116"/>
    <lineage>
        <taxon>Eukaryota</taxon>
        <taxon>Fungi</taxon>
        <taxon>Dikarya</taxon>
        <taxon>Basidiomycota</taxon>
        <taxon>Agaricomycotina</taxon>
        <taxon>Agaricomycetes</taxon>
        <taxon>Agaricomycetidae</taxon>
        <taxon>Agaricales</taxon>
        <taxon>Agaricineae</taxon>
        <taxon>Psathyrellaceae</taxon>
        <taxon>Ephemerocybe</taxon>
    </lineage>
</organism>
<gene>
    <name evidence="2" type="ORF">DFP72DRAFT_1173037</name>
</gene>
<accession>A0A8H6M1U9</accession>
<dbReference type="AlphaFoldDB" id="A0A8H6M1U9"/>
<name>A0A8H6M1U9_9AGAR</name>
<comment type="caution">
    <text evidence="2">The sequence shown here is derived from an EMBL/GenBank/DDBJ whole genome shotgun (WGS) entry which is preliminary data.</text>
</comment>
<evidence type="ECO:0000313" key="3">
    <source>
        <dbReference type="Proteomes" id="UP000521943"/>
    </source>
</evidence>
<feature type="chain" id="PRO_5034917257" evidence="1">
    <location>
        <begin position="25"/>
        <end position="185"/>
    </location>
</feature>
<evidence type="ECO:0000256" key="1">
    <source>
        <dbReference type="SAM" id="SignalP"/>
    </source>
</evidence>
<keyword evidence="1" id="KW-0732">Signal</keyword>
<keyword evidence="3" id="KW-1185">Reference proteome</keyword>
<reference evidence="2 3" key="1">
    <citation type="submission" date="2020-07" db="EMBL/GenBank/DDBJ databases">
        <title>Comparative genomics of pyrophilous fungi reveals a link between fire events and developmental genes.</title>
        <authorList>
            <consortium name="DOE Joint Genome Institute"/>
            <person name="Steindorff A.S."/>
            <person name="Carver A."/>
            <person name="Calhoun S."/>
            <person name="Stillman K."/>
            <person name="Liu H."/>
            <person name="Lipzen A."/>
            <person name="Pangilinan J."/>
            <person name="Labutti K."/>
            <person name="Bruns T.D."/>
            <person name="Grigoriev I.V."/>
        </authorList>
    </citation>
    <scope>NUCLEOTIDE SEQUENCE [LARGE SCALE GENOMIC DNA]</scope>
    <source>
        <strain evidence="2 3">CBS 144469</strain>
    </source>
</reference>
<dbReference type="Proteomes" id="UP000521943">
    <property type="component" value="Unassembled WGS sequence"/>
</dbReference>
<proteinExistence type="predicted"/>
<protein>
    <submittedName>
        <fullName evidence="2">Uncharacterized protein</fullName>
    </submittedName>
</protein>
<evidence type="ECO:0000313" key="2">
    <source>
        <dbReference type="EMBL" id="KAF6750184.1"/>
    </source>
</evidence>
<dbReference type="EMBL" id="JACGCI010000058">
    <property type="protein sequence ID" value="KAF6750184.1"/>
    <property type="molecule type" value="Genomic_DNA"/>
</dbReference>
<feature type="signal peptide" evidence="1">
    <location>
        <begin position="1"/>
        <end position="24"/>
    </location>
</feature>